<dbReference type="InterPro" id="IPR013785">
    <property type="entry name" value="Aldolase_TIM"/>
</dbReference>
<dbReference type="Proteomes" id="UP000006727">
    <property type="component" value="Chromosome 4"/>
</dbReference>
<evidence type="ECO:0000256" key="6">
    <source>
        <dbReference type="ARBA" id="ARBA00023140"/>
    </source>
</evidence>
<feature type="binding site" evidence="9">
    <location>
        <position position="236"/>
    </location>
    <ligand>
        <name>FMN</name>
        <dbReference type="ChEBI" id="CHEBI:58210"/>
    </ligand>
</feature>
<reference evidence="11 12" key="2">
    <citation type="journal article" date="2018" name="Plant J.">
        <title>The Physcomitrella patens chromosome-scale assembly reveals moss genome structure and evolution.</title>
        <authorList>
            <person name="Lang D."/>
            <person name="Ullrich K.K."/>
            <person name="Murat F."/>
            <person name="Fuchs J."/>
            <person name="Jenkins J."/>
            <person name="Haas F.B."/>
            <person name="Piednoel M."/>
            <person name="Gundlach H."/>
            <person name="Van Bel M."/>
            <person name="Meyberg R."/>
            <person name="Vives C."/>
            <person name="Morata J."/>
            <person name="Symeonidi A."/>
            <person name="Hiss M."/>
            <person name="Muchero W."/>
            <person name="Kamisugi Y."/>
            <person name="Saleh O."/>
            <person name="Blanc G."/>
            <person name="Decker E.L."/>
            <person name="van Gessel N."/>
            <person name="Grimwood J."/>
            <person name="Hayes R.D."/>
            <person name="Graham S.W."/>
            <person name="Gunter L.E."/>
            <person name="McDaniel S.F."/>
            <person name="Hoernstein S.N.W."/>
            <person name="Larsson A."/>
            <person name="Li F.W."/>
            <person name="Perroud P.F."/>
            <person name="Phillips J."/>
            <person name="Ranjan P."/>
            <person name="Rokshar D.S."/>
            <person name="Rothfels C.J."/>
            <person name="Schneider L."/>
            <person name="Shu S."/>
            <person name="Stevenson D.W."/>
            <person name="Thummler F."/>
            <person name="Tillich M."/>
            <person name="Villarreal Aguilar J.C."/>
            <person name="Widiez T."/>
            <person name="Wong G.K."/>
            <person name="Wymore A."/>
            <person name="Zhang Y."/>
            <person name="Zimmer A.D."/>
            <person name="Quatrano R.S."/>
            <person name="Mayer K.F.X."/>
            <person name="Goodstein D."/>
            <person name="Casacuberta J.M."/>
            <person name="Vandepoele K."/>
            <person name="Reski R."/>
            <person name="Cuming A.C."/>
            <person name="Tuskan G.A."/>
            <person name="Maumus F."/>
            <person name="Salse J."/>
            <person name="Schmutz J."/>
            <person name="Rensing S.A."/>
        </authorList>
    </citation>
    <scope>NUCLEOTIDE SEQUENCE [LARGE SCALE GENOMIC DNA]</scope>
    <source>
        <strain evidence="11 12">cv. Gransden 2004</strain>
    </source>
</reference>
<dbReference type="Gene3D" id="3.20.20.70">
    <property type="entry name" value="Aldolase class I"/>
    <property type="match status" value="1"/>
</dbReference>
<name>A0A7I4DLJ9_PHYPA</name>
<dbReference type="InterPro" id="IPR012133">
    <property type="entry name" value="Alpha-hydoxy_acid_DH_FMN"/>
</dbReference>
<evidence type="ECO:0000256" key="1">
    <source>
        <dbReference type="ARBA" id="ARBA00001917"/>
    </source>
</evidence>
<feature type="domain" description="FMN hydroxy acid dehydrogenase" evidence="10">
    <location>
        <begin position="1"/>
        <end position="341"/>
    </location>
</feature>
<dbReference type="EMBL" id="ABEU02000004">
    <property type="status" value="NOT_ANNOTATED_CDS"/>
    <property type="molecule type" value="Genomic_DNA"/>
</dbReference>
<feature type="binding site" evidence="9">
    <location>
        <begin position="267"/>
        <end position="271"/>
    </location>
    <ligand>
        <name>FMN</name>
        <dbReference type="ChEBI" id="CHEBI:58210"/>
    </ligand>
</feature>
<feature type="binding site" evidence="9">
    <location>
        <position position="212"/>
    </location>
    <ligand>
        <name>FMN</name>
        <dbReference type="ChEBI" id="CHEBI:58210"/>
    </ligand>
</feature>
<dbReference type="FunFam" id="3.20.20.70:FF:000204">
    <property type="entry name" value="Peroxisomal (S)-2-hydroxy-acid oxidase GLO4"/>
    <property type="match status" value="1"/>
</dbReference>
<feature type="binding site" evidence="9">
    <location>
        <position position="131"/>
    </location>
    <ligand>
        <name>glyoxylate</name>
        <dbReference type="ChEBI" id="CHEBI:36655"/>
    </ligand>
</feature>
<gene>
    <name evidence="11" type="primary">LOC112281252</name>
</gene>
<dbReference type="AlphaFoldDB" id="A0A7I4DLJ9"/>
<dbReference type="InterPro" id="IPR037396">
    <property type="entry name" value="FMN_HAD"/>
</dbReference>
<dbReference type="Gramene" id="Pp3c4_29460V3.6">
    <property type="protein sequence ID" value="Pp3c4_29460V3.6"/>
    <property type="gene ID" value="Pp3c4_29460"/>
</dbReference>
<dbReference type="Gramene" id="Pp3c4_29460V3.5">
    <property type="protein sequence ID" value="Pp3c4_29460V3.5"/>
    <property type="gene ID" value="Pp3c4_29460"/>
</dbReference>
<dbReference type="EnsemblPlants" id="Pp3c4_29460V3.5">
    <property type="protein sequence ID" value="Pp3c4_29460V3.5"/>
    <property type="gene ID" value="Pp3c4_29460"/>
</dbReference>
<keyword evidence="12" id="KW-1185">Reference proteome</keyword>
<keyword evidence="9" id="KW-0288">FMN</keyword>
<evidence type="ECO:0000256" key="2">
    <source>
        <dbReference type="ARBA" id="ARBA00004275"/>
    </source>
</evidence>
<feature type="binding site" evidence="9">
    <location>
        <position position="157"/>
    </location>
    <ligand>
        <name>FMN</name>
        <dbReference type="ChEBI" id="CHEBI:58210"/>
    </ligand>
</feature>
<dbReference type="EC" id="1.1.3.15" evidence="3"/>
<organism evidence="11 12">
    <name type="scientific">Physcomitrium patens</name>
    <name type="common">Spreading-leaved earth moss</name>
    <name type="synonym">Physcomitrella patens</name>
    <dbReference type="NCBI Taxonomy" id="3218"/>
    <lineage>
        <taxon>Eukaryota</taxon>
        <taxon>Viridiplantae</taxon>
        <taxon>Streptophyta</taxon>
        <taxon>Embryophyta</taxon>
        <taxon>Bryophyta</taxon>
        <taxon>Bryophytina</taxon>
        <taxon>Bryopsida</taxon>
        <taxon>Funariidae</taxon>
        <taxon>Funariales</taxon>
        <taxon>Funariaceae</taxon>
        <taxon>Physcomitrium</taxon>
    </lineage>
</organism>
<evidence type="ECO:0000256" key="4">
    <source>
        <dbReference type="ARBA" id="ARBA00022630"/>
    </source>
</evidence>
<dbReference type="InterPro" id="IPR008259">
    <property type="entry name" value="FMN_hydac_DH_AS"/>
</dbReference>
<keyword evidence="4 9" id="KW-0285">Flavoprotein</keyword>
<dbReference type="GO" id="GO:0050665">
    <property type="term" value="P:hydrogen peroxide biosynthetic process"/>
    <property type="evidence" value="ECO:0007669"/>
    <property type="project" value="UniProtKB-ARBA"/>
</dbReference>
<keyword evidence="5" id="KW-0560">Oxidoreductase</keyword>
<evidence type="ECO:0000256" key="3">
    <source>
        <dbReference type="ARBA" id="ARBA00013087"/>
    </source>
</evidence>
<feature type="active site" description="Proton acceptor" evidence="8">
    <location>
        <position position="236"/>
    </location>
</feature>
<reference evidence="11" key="3">
    <citation type="submission" date="2020-12" db="UniProtKB">
        <authorList>
            <consortium name="EnsemblPlants"/>
        </authorList>
    </citation>
    <scope>IDENTIFICATION</scope>
</reference>
<evidence type="ECO:0000256" key="9">
    <source>
        <dbReference type="PIRSR" id="PIRSR000138-2"/>
    </source>
</evidence>
<dbReference type="EnsemblPlants" id="Pp3c4_29460V3.6">
    <property type="protein sequence ID" value="Pp3c4_29460V3.6"/>
    <property type="gene ID" value="Pp3c4_29460"/>
</dbReference>
<dbReference type="GO" id="GO:0051707">
    <property type="term" value="P:response to other organism"/>
    <property type="evidence" value="ECO:0007669"/>
    <property type="project" value="UniProtKB-ARBA"/>
</dbReference>
<dbReference type="PROSITE" id="PS00557">
    <property type="entry name" value="FMN_HYDROXY_ACID_DH_1"/>
    <property type="match status" value="1"/>
</dbReference>
<evidence type="ECO:0000256" key="7">
    <source>
        <dbReference type="ARBA" id="ARBA00024042"/>
    </source>
</evidence>
<evidence type="ECO:0000256" key="5">
    <source>
        <dbReference type="ARBA" id="ARBA00023002"/>
    </source>
</evidence>
<dbReference type="CDD" id="cd02809">
    <property type="entry name" value="alpha_hydroxyacid_oxid_FMN"/>
    <property type="match status" value="1"/>
</dbReference>
<reference evidence="11 12" key="1">
    <citation type="journal article" date="2008" name="Science">
        <title>The Physcomitrella genome reveals evolutionary insights into the conquest of land by plants.</title>
        <authorList>
            <person name="Rensing S."/>
            <person name="Lang D."/>
            <person name="Zimmer A."/>
            <person name="Terry A."/>
            <person name="Salamov A."/>
            <person name="Shapiro H."/>
            <person name="Nishiyama T."/>
            <person name="Perroud P.-F."/>
            <person name="Lindquist E."/>
            <person name="Kamisugi Y."/>
            <person name="Tanahashi T."/>
            <person name="Sakakibara K."/>
            <person name="Fujita T."/>
            <person name="Oishi K."/>
            <person name="Shin-I T."/>
            <person name="Kuroki Y."/>
            <person name="Toyoda A."/>
            <person name="Suzuki Y."/>
            <person name="Hashimoto A."/>
            <person name="Yamaguchi K."/>
            <person name="Sugano A."/>
            <person name="Kohara Y."/>
            <person name="Fujiyama A."/>
            <person name="Anterola A."/>
            <person name="Aoki S."/>
            <person name="Ashton N."/>
            <person name="Barbazuk W.B."/>
            <person name="Barker E."/>
            <person name="Bennetzen J."/>
            <person name="Bezanilla M."/>
            <person name="Blankenship R."/>
            <person name="Cho S.H."/>
            <person name="Dutcher S."/>
            <person name="Estelle M."/>
            <person name="Fawcett J.A."/>
            <person name="Gundlach H."/>
            <person name="Hanada K."/>
            <person name="Heyl A."/>
            <person name="Hicks K.A."/>
            <person name="Hugh J."/>
            <person name="Lohr M."/>
            <person name="Mayer K."/>
            <person name="Melkozernov A."/>
            <person name="Murata T."/>
            <person name="Nelson D."/>
            <person name="Pils B."/>
            <person name="Prigge M."/>
            <person name="Reiss B."/>
            <person name="Renner T."/>
            <person name="Rombauts S."/>
            <person name="Rushton P."/>
            <person name="Sanderfoot A."/>
            <person name="Schween G."/>
            <person name="Shiu S.-H."/>
            <person name="Stueber K."/>
            <person name="Theodoulou F.L."/>
            <person name="Tu H."/>
            <person name="Van de Peer Y."/>
            <person name="Verrier P.J."/>
            <person name="Waters E."/>
            <person name="Wood A."/>
            <person name="Yang L."/>
            <person name="Cove D."/>
            <person name="Cuming A."/>
            <person name="Hasebe M."/>
            <person name="Lucas S."/>
            <person name="Mishler D.B."/>
            <person name="Reski R."/>
            <person name="Grigoriev I."/>
            <person name="Quatrano R.S."/>
            <person name="Boore J.L."/>
        </authorList>
    </citation>
    <scope>NUCLEOTIDE SEQUENCE [LARGE SCALE GENOMIC DNA]</scope>
    <source>
        <strain evidence="11 12">cv. Gransden 2004</strain>
    </source>
</reference>
<dbReference type="PROSITE" id="PS51349">
    <property type="entry name" value="FMN_HYDROXY_ACID_DH_2"/>
    <property type="match status" value="1"/>
</dbReference>
<dbReference type="GO" id="GO:0006952">
    <property type="term" value="P:defense response"/>
    <property type="evidence" value="ECO:0007669"/>
    <property type="project" value="UniProtKB-ARBA"/>
</dbReference>
<comment type="cofactor">
    <cofactor evidence="1">
        <name>FMN</name>
        <dbReference type="ChEBI" id="CHEBI:58210"/>
    </cofactor>
</comment>
<dbReference type="GO" id="GO:0010181">
    <property type="term" value="F:FMN binding"/>
    <property type="evidence" value="ECO:0007669"/>
    <property type="project" value="InterPro"/>
</dbReference>
<sequence>MSLEVVNVDEYELLAKAKMSKMAFDYFARGSEDQVSLRENREAFSRIRLRPRILVDVSNIDVATSVMGFKISMPIMVAPTAHHKLAHPEGELATARAASAADTLMILSSSANCSMEEVAATGPGVRFFQLYVYKDRNITITLVRRAEQFGFKAIVLTVDTPRLGRREADIKNRFKLPSHLVYKNLEGLMNLEQMDKDVEWLQSITHLPVLVKGILTAEDASLALQAGVKGIIVSNHGARQLDHVPATISVLEEVVYAVRGRVPVFLDGGIRRGSDVFKALALGASGVFVGRPVPYALAVDGEAGATKVLQMLRDEFELTMALIGVRSVKEIRRQHVLTEQDSMKLALISKL</sequence>
<dbReference type="PANTHER" id="PTHR10578">
    <property type="entry name" value="S -2-HYDROXY-ACID OXIDASE-RELATED"/>
    <property type="match status" value="1"/>
</dbReference>
<dbReference type="GO" id="GO:0003973">
    <property type="term" value="F:(S)-2-hydroxy-acid oxidase activity"/>
    <property type="evidence" value="ECO:0007669"/>
    <property type="project" value="UniProtKB-EC"/>
</dbReference>
<dbReference type="GO" id="GO:0005777">
    <property type="term" value="C:peroxisome"/>
    <property type="evidence" value="ECO:0007669"/>
    <property type="project" value="UniProtKB-SubCell"/>
</dbReference>
<feature type="binding site" evidence="9">
    <location>
        <position position="166"/>
    </location>
    <ligand>
        <name>glyoxylate</name>
        <dbReference type="ChEBI" id="CHEBI:36655"/>
    </ligand>
</feature>
<evidence type="ECO:0000313" key="12">
    <source>
        <dbReference type="Proteomes" id="UP000006727"/>
    </source>
</evidence>
<feature type="binding site" evidence="9">
    <location>
        <position position="234"/>
    </location>
    <ligand>
        <name>FMN</name>
        <dbReference type="ChEBI" id="CHEBI:58210"/>
    </ligand>
</feature>
<comment type="subcellular location">
    <subcellularLocation>
        <location evidence="2">Peroxisome</location>
    </subcellularLocation>
</comment>
<dbReference type="SUPFAM" id="SSF51395">
    <property type="entry name" value="FMN-linked oxidoreductases"/>
    <property type="match status" value="1"/>
</dbReference>
<comment type="similarity">
    <text evidence="7">Belongs to the FMN-dependent alpha-hydroxy acid dehydrogenase family.</text>
</comment>
<accession>A0A7I4DLJ9</accession>
<dbReference type="PANTHER" id="PTHR10578:SF141">
    <property type="entry name" value="(S)-2-HYDROXY-ACID OXIDASE"/>
    <property type="match status" value="1"/>
</dbReference>
<feature type="binding site" evidence="9">
    <location>
        <position position="26"/>
    </location>
    <ligand>
        <name>glyoxylate</name>
        <dbReference type="ChEBI" id="CHEBI:36655"/>
    </ligand>
</feature>
<evidence type="ECO:0000256" key="8">
    <source>
        <dbReference type="PIRSR" id="PIRSR000138-1"/>
    </source>
</evidence>
<dbReference type="PIRSF" id="PIRSF000138">
    <property type="entry name" value="Al-hdrx_acd_dh"/>
    <property type="match status" value="1"/>
</dbReference>
<dbReference type="Pfam" id="PF01070">
    <property type="entry name" value="FMN_dh"/>
    <property type="match status" value="1"/>
</dbReference>
<feature type="binding site" evidence="9">
    <location>
        <position position="129"/>
    </location>
    <ligand>
        <name>FMN</name>
        <dbReference type="ChEBI" id="CHEBI:58210"/>
    </ligand>
</feature>
<feature type="binding site" evidence="9">
    <location>
        <begin position="290"/>
        <end position="291"/>
    </location>
    <ligand>
        <name>FMN</name>
        <dbReference type="ChEBI" id="CHEBI:58210"/>
    </ligand>
</feature>
<feature type="binding site" evidence="9">
    <location>
        <position position="239"/>
    </location>
    <ligand>
        <name>glyoxylate</name>
        <dbReference type="ChEBI" id="CHEBI:36655"/>
    </ligand>
</feature>
<protein>
    <recommendedName>
        <fullName evidence="3">(S)-2-hydroxy-acid oxidase</fullName>
        <ecNumber evidence="3">1.1.3.15</ecNumber>
    </recommendedName>
</protein>
<evidence type="ECO:0000259" key="10">
    <source>
        <dbReference type="PROSITE" id="PS51349"/>
    </source>
</evidence>
<feature type="binding site" evidence="9">
    <location>
        <position position="108"/>
    </location>
    <ligand>
        <name>FMN</name>
        <dbReference type="ChEBI" id="CHEBI:58210"/>
    </ligand>
</feature>
<dbReference type="InterPro" id="IPR000262">
    <property type="entry name" value="FMN-dep_DH"/>
</dbReference>
<evidence type="ECO:0000313" key="11">
    <source>
        <dbReference type="EnsemblPlants" id="Pp3c4_29460V3.5"/>
    </source>
</evidence>
<keyword evidence="6" id="KW-0576">Peroxisome</keyword>
<proteinExistence type="inferred from homology"/>
<feature type="binding site" evidence="9">
    <location>
        <begin position="79"/>
        <end position="81"/>
    </location>
    <ligand>
        <name>FMN</name>
        <dbReference type="ChEBI" id="CHEBI:58210"/>
    </ligand>
</feature>